<dbReference type="AlphaFoldDB" id="A0A9W6S015"/>
<reference evidence="2" key="1">
    <citation type="submission" date="2023-03" db="EMBL/GenBank/DDBJ databases">
        <title>Actinoallomurus iriomotensis NBRC 103684.</title>
        <authorList>
            <person name="Ichikawa N."/>
            <person name="Sato H."/>
            <person name="Tonouchi N."/>
        </authorList>
    </citation>
    <scope>NUCLEOTIDE SEQUENCE</scope>
    <source>
        <strain evidence="2">NBRC 103684</strain>
    </source>
</reference>
<gene>
    <name evidence="2" type="ORF">Airi02_039050</name>
</gene>
<keyword evidence="1" id="KW-1133">Transmembrane helix</keyword>
<name>A0A9W6S015_9ACTN</name>
<protein>
    <submittedName>
        <fullName evidence="2">Uncharacterized protein</fullName>
    </submittedName>
</protein>
<keyword evidence="1" id="KW-0812">Transmembrane</keyword>
<evidence type="ECO:0000313" key="2">
    <source>
        <dbReference type="EMBL" id="GLY85976.1"/>
    </source>
</evidence>
<comment type="caution">
    <text evidence="2">The sequence shown here is derived from an EMBL/GenBank/DDBJ whole genome shotgun (WGS) entry which is preliminary data.</text>
</comment>
<proteinExistence type="predicted"/>
<evidence type="ECO:0000313" key="3">
    <source>
        <dbReference type="Proteomes" id="UP001165074"/>
    </source>
</evidence>
<keyword evidence="1" id="KW-0472">Membrane</keyword>
<dbReference type="EMBL" id="BSTK01000005">
    <property type="protein sequence ID" value="GLY85976.1"/>
    <property type="molecule type" value="Genomic_DNA"/>
</dbReference>
<sequence>MGILRVKIWDMKHRKKTALIICGITVTLAGVIVGVVGTFWWQSRPPAYDEAAHRAEVERSIGHPVRDWPKYLSVAREECHAAQKKFSYYVAASMDDGHLEQVRIDVRYLCPKRETELQHVVDTVTPGP</sequence>
<dbReference type="Proteomes" id="UP001165074">
    <property type="component" value="Unassembled WGS sequence"/>
</dbReference>
<feature type="transmembrane region" description="Helical" evidence="1">
    <location>
        <begin position="20"/>
        <end position="41"/>
    </location>
</feature>
<organism evidence="2 3">
    <name type="scientific">Actinoallomurus iriomotensis</name>
    <dbReference type="NCBI Taxonomy" id="478107"/>
    <lineage>
        <taxon>Bacteria</taxon>
        <taxon>Bacillati</taxon>
        <taxon>Actinomycetota</taxon>
        <taxon>Actinomycetes</taxon>
        <taxon>Streptosporangiales</taxon>
        <taxon>Thermomonosporaceae</taxon>
        <taxon>Actinoallomurus</taxon>
    </lineage>
</organism>
<evidence type="ECO:0000256" key="1">
    <source>
        <dbReference type="SAM" id="Phobius"/>
    </source>
</evidence>
<accession>A0A9W6S015</accession>
<keyword evidence="3" id="KW-1185">Reference proteome</keyword>